<sequence length="92" mass="10082">MDEVLSDATRSLDRGMDQKTTLAFRHSSALPLLLRRMSLDLLDQLSLRRELAQTAPGQGAQADVHGTNHKCDEQLKIYSSMGQIVNCEGLGG</sequence>
<keyword evidence="2" id="KW-1185">Reference proteome</keyword>
<accession>F2S2W4</accession>
<dbReference type="Proteomes" id="UP000009172">
    <property type="component" value="Unassembled WGS sequence"/>
</dbReference>
<gene>
    <name evidence="1" type="ORF">TESG_05313</name>
</gene>
<proteinExistence type="predicted"/>
<reference evidence="2" key="1">
    <citation type="journal article" date="2012" name="MBio">
        <title>Comparative genome analysis of Trichophyton rubrum and related dermatophytes reveals candidate genes involved in infection.</title>
        <authorList>
            <person name="Martinez D.A."/>
            <person name="Oliver B.G."/>
            <person name="Graeser Y."/>
            <person name="Goldberg J.M."/>
            <person name="Li W."/>
            <person name="Martinez-Rossi N.M."/>
            <person name="Monod M."/>
            <person name="Shelest E."/>
            <person name="Barton R.C."/>
            <person name="Birch E."/>
            <person name="Brakhage A.A."/>
            <person name="Chen Z."/>
            <person name="Gurr S.J."/>
            <person name="Heiman D."/>
            <person name="Heitman J."/>
            <person name="Kosti I."/>
            <person name="Rossi A."/>
            <person name="Saif S."/>
            <person name="Samalova M."/>
            <person name="Saunders C.W."/>
            <person name="Shea T."/>
            <person name="Summerbell R.C."/>
            <person name="Xu J."/>
            <person name="Young S."/>
            <person name="Zeng Q."/>
            <person name="Birren B.W."/>
            <person name="Cuomo C.A."/>
            <person name="White T.C."/>
        </authorList>
    </citation>
    <scope>NUCLEOTIDE SEQUENCE [LARGE SCALE GENOMIC DNA]</scope>
    <source>
        <strain evidence="2">CBS 112818</strain>
    </source>
</reference>
<dbReference type="AlphaFoldDB" id="F2S2W4"/>
<dbReference type="EMBL" id="GG698506">
    <property type="protein sequence ID" value="EGD98016.1"/>
    <property type="molecule type" value="Genomic_DNA"/>
</dbReference>
<organism evidence="1 2">
    <name type="scientific">Trichophyton tonsurans (strain CBS 112818)</name>
    <name type="common">Scalp ringworm fungus</name>
    <dbReference type="NCBI Taxonomy" id="647933"/>
    <lineage>
        <taxon>Eukaryota</taxon>
        <taxon>Fungi</taxon>
        <taxon>Dikarya</taxon>
        <taxon>Ascomycota</taxon>
        <taxon>Pezizomycotina</taxon>
        <taxon>Eurotiomycetes</taxon>
        <taxon>Eurotiomycetidae</taxon>
        <taxon>Onygenales</taxon>
        <taxon>Arthrodermataceae</taxon>
        <taxon>Trichophyton</taxon>
    </lineage>
</organism>
<evidence type="ECO:0000313" key="1">
    <source>
        <dbReference type="EMBL" id="EGD98016.1"/>
    </source>
</evidence>
<evidence type="ECO:0000313" key="2">
    <source>
        <dbReference type="Proteomes" id="UP000009172"/>
    </source>
</evidence>
<name>F2S2W4_TRIT1</name>
<dbReference type="HOGENOM" id="CLU_2414893_0_0_1"/>
<protein>
    <submittedName>
        <fullName evidence="1">Uncharacterized protein</fullName>
    </submittedName>
</protein>